<name>A0A7W5H9G7_9BACT</name>
<dbReference type="Proteomes" id="UP000536179">
    <property type="component" value="Unassembled WGS sequence"/>
</dbReference>
<accession>A0A7W5H9G7</accession>
<dbReference type="EMBL" id="JACHXU010000031">
    <property type="protein sequence ID" value="MBB3210081.1"/>
    <property type="molecule type" value="Genomic_DNA"/>
</dbReference>
<gene>
    <name evidence="1" type="ORF">FHS27_005927</name>
</gene>
<sequence length="75" mass="8317">MSLCNNLHRVAKRIARRGSNKLARQVKVFCDRRSFETAGNSGGIGSIVRRAKLLYTPPKHRERGDGPKSAHAFVA</sequence>
<organism evidence="1 2">
    <name type="scientific">Aporhodopirellula rubra</name>
    <dbReference type="NCBI Taxonomy" id="980271"/>
    <lineage>
        <taxon>Bacteria</taxon>
        <taxon>Pseudomonadati</taxon>
        <taxon>Planctomycetota</taxon>
        <taxon>Planctomycetia</taxon>
        <taxon>Pirellulales</taxon>
        <taxon>Pirellulaceae</taxon>
        <taxon>Aporhodopirellula</taxon>
    </lineage>
</organism>
<proteinExistence type="predicted"/>
<comment type="caution">
    <text evidence="1">The sequence shown here is derived from an EMBL/GenBank/DDBJ whole genome shotgun (WGS) entry which is preliminary data.</text>
</comment>
<reference evidence="1 2" key="1">
    <citation type="submission" date="2020-08" db="EMBL/GenBank/DDBJ databases">
        <title>Genomic Encyclopedia of Type Strains, Phase III (KMG-III): the genomes of soil and plant-associated and newly described type strains.</title>
        <authorList>
            <person name="Whitman W."/>
        </authorList>
    </citation>
    <scope>NUCLEOTIDE SEQUENCE [LARGE SCALE GENOMIC DNA]</scope>
    <source>
        <strain evidence="1 2">CECT 8075</strain>
    </source>
</reference>
<protein>
    <submittedName>
        <fullName evidence="1">Uncharacterized protein</fullName>
    </submittedName>
</protein>
<evidence type="ECO:0000313" key="1">
    <source>
        <dbReference type="EMBL" id="MBB3210081.1"/>
    </source>
</evidence>
<evidence type="ECO:0000313" key="2">
    <source>
        <dbReference type="Proteomes" id="UP000536179"/>
    </source>
</evidence>
<dbReference type="AlphaFoldDB" id="A0A7W5H9G7"/>
<keyword evidence="2" id="KW-1185">Reference proteome</keyword>